<dbReference type="SUPFAM" id="SSF54862">
    <property type="entry name" value="4Fe-4S ferredoxins"/>
    <property type="match status" value="1"/>
</dbReference>
<dbReference type="Proteomes" id="UP000283721">
    <property type="component" value="Unassembled WGS sequence"/>
</dbReference>
<evidence type="ECO:0000259" key="4">
    <source>
        <dbReference type="PROSITE" id="PS51379"/>
    </source>
</evidence>
<keyword evidence="1" id="KW-0479">Metal-binding</keyword>
<dbReference type="Pfam" id="PF12838">
    <property type="entry name" value="Fer4_7"/>
    <property type="match status" value="1"/>
</dbReference>
<dbReference type="InterPro" id="IPR017896">
    <property type="entry name" value="4Fe4S_Fe-S-bd"/>
</dbReference>
<evidence type="ECO:0000256" key="2">
    <source>
        <dbReference type="ARBA" id="ARBA00023004"/>
    </source>
</evidence>
<dbReference type="InterPro" id="IPR017900">
    <property type="entry name" value="4Fe4S_Fe_S_CS"/>
</dbReference>
<dbReference type="AlphaFoldDB" id="A0A413Q2Q7"/>
<proteinExistence type="predicted"/>
<dbReference type="PROSITE" id="PS00198">
    <property type="entry name" value="4FE4S_FER_1"/>
    <property type="match status" value="2"/>
</dbReference>
<dbReference type="InterPro" id="IPR052977">
    <property type="entry name" value="Polyferredoxin-like_ET"/>
</dbReference>
<dbReference type="EMBL" id="QSES01000053">
    <property type="protein sequence ID" value="RGZ87942.1"/>
    <property type="molecule type" value="Genomic_DNA"/>
</dbReference>
<evidence type="ECO:0000256" key="1">
    <source>
        <dbReference type="ARBA" id="ARBA00022723"/>
    </source>
</evidence>
<evidence type="ECO:0000313" key="5">
    <source>
        <dbReference type="EMBL" id="RGZ87942.1"/>
    </source>
</evidence>
<feature type="domain" description="4Fe-4S ferredoxin-type" evidence="4">
    <location>
        <begin position="35"/>
        <end position="64"/>
    </location>
</feature>
<evidence type="ECO:0000313" key="7">
    <source>
        <dbReference type="Proteomes" id="UP000283501"/>
    </source>
</evidence>
<keyword evidence="3" id="KW-0411">Iron-sulfur</keyword>
<dbReference type="PROSITE" id="PS51379">
    <property type="entry name" value="4FE4S_FER_2"/>
    <property type="match status" value="2"/>
</dbReference>
<dbReference type="EMBL" id="QSKY01000022">
    <property type="protein sequence ID" value="RHF01595.1"/>
    <property type="molecule type" value="Genomic_DNA"/>
</dbReference>
<evidence type="ECO:0000256" key="3">
    <source>
        <dbReference type="ARBA" id="ARBA00023014"/>
    </source>
</evidence>
<dbReference type="Gene3D" id="3.30.70.20">
    <property type="match status" value="1"/>
</dbReference>
<keyword evidence="2" id="KW-0408">Iron</keyword>
<dbReference type="InterPro" id="IPR007525">
    <property type="entry name" value="FrhB_FdhB_C"/>
</dbReference>
<gene>
    <name evidence="6" type="ORF">DW703_12715</name>
    <name evidence="5" type="ORF">DW967_16630</name>
</gene>
<organism evidence="5 8">
    <name type="scientific">Agathobacter rectalis</name>
    <dbReference type="NCBI Taxonomy" id="39491"/>
    <lineage>
        <taxon>Bacteria</taxon>
        <taxon>Bacillati</taxon>
        <taxon>Bacillota</taxon>
        <taxon>Clostridia</taxon>
        <taxon>Lachnospirales</taxon>
        <taxon>Lachnospiraceae</taxon>
        <taxon>Agathobacter</taxon>
    </lineage>
</organism>
<name>A0A413Q2Q7_9FIRM</name>
<dbReference type="PANTHER" id="PTHR43193">
    <property type="match status" value="1"/>
</dbReference>
<dbReference type="GO" id="GO:0051536">
    <property type="term" value="F:iron-sulfur cluster binding"/>
    <property type="evidence" value="ECO:0007669"/>
    <property type="project" value="UniProtKB-KW"/>
</dbReference>
<protein>
    <submittedName>
        <fullName evidence="5">4Fe-4S dicluster domain-containing protein</fullName>
    </submittedName>
</protein>
<accession>A0A413Q2Q7</accession>
<dbReference type="Proteomes" id="UP000283501">
    <property type="component" value="Unassembled WGS sequence"/>
</dbReference>
<dbReference type="RefSeq" id="WP_118141761.1">
    <property type="nucleotide sequence ID" value="NZ_JADMPC010000003.1"/>
</dbReference>
<dbReference type="PANTHER" id="PTHR43193:SF2">
    <property type="entry name" value="POLYFERREDOXIN PROTEIN FWDF"/>
    <property type="match status" value="1"/>
</dbReference>
<evidence type="ECO:0000313" key="8">
    <source>
        <dbReference type="Proteomes" id="UP000283721"/>
    </source>
</evidence>
<sequence>MIDSIIKDRCTGCEGCASVCPTKCIDMVQNYEGFFMPQVNSNKCVNCKMCINICPVINYDKNHRNIVDKKTAYAFKSNNDEFRRICSSGAVFLSLATYFIEHDGIVYGASFDGSYNVIHKSATSTSEVIELAGSKYVQSRINDIYLEIKNKLEQEKKVIFFGTTCQVEGLRAYLGKNYNFLYCVDLICMGIPSPLAWDKYLDTYYKRSEIKKINFKDKSLGWHKFSFLLEKNNGTSISIPGFDNTYMQCMFKGFSIRKSCFDCCFKSESKIADITIADCWGCENYISELDDNKGLSMVICHSNKSDELIGILKEMGIVERFEYSNVLKYNSNYNNSTTTKKGRNIFYKLLYIYPVLAFGVMGKNPQNSFLRKVCSKIRSAIGD</sequence>
<dbReference type="Pfam" id="PF04432">
    <property type="entry name" value="FrhB_FdhB_C"/>
    <property type="match status" value="1"/>
</dbReference>
<reference evidence="7 8" key="1">
    <citation type="submission" date="2018-08" db="EMBL/GenBank/DDBJ databases">
        <title>A genome reference for cultivated species of the human gut microbiota.</title>
        <authorList>
            <person name="Zou Y."/>
            <person name="Xue W."/>
            <person name="Luo G."/>
        </authorList>
    </citation>
    <scope>NUCLEOTIDE SEQUENCE [LARGE SCALE GENOMIC DNA]</scope>
    <source>
        <strain evidence="6 7">AM26-2LB</strain>
        <strain evidence="5 8">AM47-6BH</strain>
    </source>
</reference>
<dbReference type="GO" id="GO:0046872">
    <property type="term" value="F:metal ion binding"/>
    <property type="evidence" value="ECO:0007669"/>
    <property type="project" value="UniProtKB-KW"/>
</dbReference>
<feature type="domain" description="4Fe-4S ferredoxin-type" evidence="4">
    <location>
        <begin position="1"/>
        <end position="30"/>
    </location>
</feature>
<evidence type="ECO:0000313" key="6">
    <source>
        <dbReference type="EMBL" id="RHF01595.1"/>
    </source>
</evidence>
<comment type="caution">
    <text evidence="5">The sequence shown here is derived from an EMBL/GenBank/DDBJ whole genome shotgun (WGS) entry which is preliminary data.</text>
</comment>